<dbReference type="GO" id="GO:0008652">
    <property type="term" value="P:amino acid biosynthetic process"/>
    <property type="evidence" value="ECO:0007669"/>
    <property type="project" value="InterPro"/>
</dbReference>
<evidence type="ECO:0000259" key="2">
    <source>
        <dbReference type="SMART" id="SM00859"/>
    </source>
</evidence>
<comment type="similarity">
    <text evidence="1">Belongs to the aspartate-semialdehyde dehydrogenase family.</text>
</comment>
<dbReference type="InterPro" id="IPR036291">
    <property type="entry name" value="NAD(P)-bd_dom_sf"/>
</dbReference>
<dbReference type="PANTHER" id="PTHR46278:SF2">
    <property type="entry name" value="ASPARTATE-SEMIALDEHYDE DEHYDROGENASE"/>
    <property type="match status" value="1"/>
</dbReference>
<dbReference type="InterPro" id="IPR000534">
    <property type="entry name" value="Semialdehyde_DH_NAD-bd"/>
</dbReference>
<dbReference type="GO" id="GO:0004073">
    <property type="term" value="F:aspartate-semialdehyde dehydrogenase activity"/>
    <property type="evidence" value="ECO:0007669"/>
    <property type="project" value="UniProtKB-EC"/>
</dbReference>
<dbReference type="AlphaFoldDB" id="E6PE91"/>
<comment type="caution">
    <text evidence="3">The sequence shown here is derived from an EMBL/GenBank/DDBJ whole genome shotgun (WGS) entry which is preliminary data.</text>
</comment>
<dbReference type="Gene3D" id="3.40.50.720">
    <property type="entry name" value="NAD(P)-binding Rossmann-like Domain"/>
    <property type="match status" value="1"/>
</dbReference>
<sequence>MSALRVGIVGATGAVGETLLRVLEERHVPLAHVAAFGSRGRSAAVRYGGELLDVHATTGEALADRDVVFFAGGESLGEAFIAELAARGIYCIDNNATFRLHDDIPLIVPEINAATLERRHHILPVGNCTAILLALALAPIRDVAGLREVVVSTYQAASGAGRAGLDELDNAQRALALGEPEDPARVFPAPLARNVVPQIGSFDADGWSGEERKVAAEMQKMLGLPALHVSATCVRVPVRTAHAESIVVRTERPTDLPTLRAAFERAPGIRFHPEGIVTPREVEGRDEVHVARLRADGAEGTRFALWCTGDQLRKGAATNAVQLLELLLARGFLG</sequence>
<dbReference type="NCBIfam" id="NF011456">
    <property type="entry name" value="PRK14874.1"/>
    <property type="match status" value="1"/>
</dbReference>
<dbReference type="EMBL" id="CABL01000003">
    <property type="protein sequence ID" value="CBH74776.1"/>
    <property type="molecule type" value="Genomic_DNA"/>
</dbReference>
<accession>E6PE91</accession>
<dbReference type="GO" id="GO:0051287">
    <property type="term" value="F:NAD binding"/>
    <property type="evidence" value="ECO:0007669"/>
    <property type="project" value="InterPro"/>
</dbReference>
<dbReference type="Pfam" id="PF02774">
    <property type="entry name" value="Semialdhyde_dhC"/>
    <property type="match status" value="1"/>
</dbReference>
<dbReference type="GO" id="GO:0046983">
    <property type="term" value="F:protein dimerization activity"/>
    <property type="evidence" value="ECO:0007669"/>
    <property type="project" value="InterPro"/>
</dbReference>
<dbReference type="EC" id="1.2.1.11" evidence="3"/>
<protein>
    <submittedName>
        <fullName evidence="3">Aspartate-semialdehyde dehydrogenase</fullName>
        <ecNumber evidence="3">1.2.1.11</ecNumber>
    </submittedName>
</protein>
<dbReference type="Pfam" id="PF01118">
    <property type="entry name" value="Semialdhyde_dh"/>
    <property type="match status" value="1"/>
</dbReference>
<dbReference type="PIRSF" id="PIRSF000148">
    <property type="entry name" value="ASA_dh"/>
    <property type="match status" value="1"/>
</dbReference>
<organism evidence="3">
    <name type="scientific">mine drainage metagenome</name>
    <dbReference type="NCBI Taxonomy" id="410659"/>
    <lineage>
        <taxon>unclassified sequences</taxon>
        <taxon>metagenomes</taxon>
        <taxon>ecological metagenomes</taxon>
    </lineage>
</organism>
<dbReference type="PANTHER" id="PTHR46278">
    <property type="entry name" value="DEHYDROGENASE, PUTATIVE-RELATED"/>
    <property type="match status" value="1"/>
</dbReference>
<dbReference type="SUPFAM" id="SSF51735">
    <property type="entry name" value="NAD(P)-binding Rossmann-fold domains"/>
    <property type="match status" value="1"/>
</dbReference>
<keyword evidence="3" id="KW-0560">Oxidoreductase</keyword>
<feature type="domain" description="Semialdehyde dehydrogenase NAD-binding" evidence="2">
    <location>
        <begin position="5"/>
        <end position="119"/>
    </location>
</feature>
<name>E6PE91_9ZZZZ</name>
<gene>
    <name evidence="3" type="primary">asd</name>
    <name evidence="3" type="ORF">CARN1_0407</name>
</gene>
<dbReference type="InterPro" id="IPR012280">
    <property type="entry name" value="Semialdhyde_DH_dimer_dom"/>
</dbReference>
<dbReference type="SUPFAM" id="SSF55347">
    <property type="entry name" value="Glyceraldehyde-3-phosphate dehydrogenase-like, C-terminal domain"/>
    <property type="match status" value="1"/>
</dbReference>
<evidence type="ECO:0000313" key="3">
    <source>
        <dbReference type="EMBL" id="CBH74776.1"/>
    </source>
</evidence>
<evidence type="ECO:0000256" key="1">
    <source>
        <dbReference type="ARBA" id="ARBA00010584"/>
    </source>
</evidence>
<proteinExistence type="inferred from homology"/>
<dbReference type="SMART" id="SM00859">
    <property type="entry name" value="Semialdhyde_dh"/>
    <property type="match status" value="1"/>
</dbReference>
<reference evidence="3" key="1">
    <citation type="submission" date="2009-10" db="EMBL/GenBank/DDBJ databases">
        <title>Diversity of trophic interactions inside an arsenic-rich microbial ecosystem.</title>
        <authorList>
            <person name="Bertin P.N."/>
            <person name="Heinrich-Salmeron A."/>
            <person name="Pelletier E."/>
            <person name="Goulhen-Chollet F."/>
            <person name="Arsene-Ploetze F."/>
            <person name="Gallien S."/>
            <person name="Calteau A."/>
            <person name="Vallenet D."/>
            <person name="Casiot C."/>
            <person name="Chane-Woon-Ming B."/>
            <person name="Giloteaux L."/>
            <person name="Barakat M."/>
            <person name="Bonnefoy V."/>
            <person name="Bruneel O."/>
            <person name="Chandler M."/>
            <person name="Cleiss J."/>
            <person name="Duran R."/>
            <person name="Elbaz-Poulichet F."/>
            <person name="Fonknechten N."/>
            <person name="Lauga B."/>
            <person name="Mornico D."/>
            <person name="Ortet P."/>
            <person name="Schaeffer C."/>
            <person name="Siguier P."/>
            <person name="Alexander Thil Smith A."/>
            <person name="Van Dorsselaer A."/>
            <person name="Weissenbach J."/>
            <person name="Medigue C."/>
            <person name="Le Paslier D."/>
        </authorList>
    </citation>
    <scope>NUCLEOTIDE SEQUENCE</scope>
</reference>
<dbReference type="Gene3D" id="3.30.360.10">
    <property type="entry name" value="Dihydrodipicolinate Reductase, domain 2"/>
    <property type="match status" value="1"/>
</dbReference>